<dbReference type="EC" id="2.7.1.15" evidence="2 13"/>
<feature type="binding site" evidence="13">
    <location>
        <position position="247"/>
    </location>
    <ligand>
        <name>K(+)</name>
        <dbReference type="ChEBI" id="CHEBI:29103"/>
    </ligand>
</feature>
<comment type="function">
    <text evidence="13">Catalyzes the phosphorylation of ribose at O-5 in a reaction requiring ATP and magnesium. The resulting D-ribose-5-phosphate can then be used either for sythesis of nucleotides, histidine, and tryptophan, or as a component of the pentose phosphate pathway.</text>
</comment>
<feature type="binding site" evidence="13">
    <location>
        <position position="184"/>
    </location>
    <ligand>
        <name>ATP</name>
        <dbReference type="ChEBI" id="CHEBI:30616"/>
    </ligand>
</feature>
<feature type="binding site" evidence="13">
    <location>
        <position position="288"/>
    </location>
    <ligand>
        <name>K(+)</name>
        <dbReference type="ChEBI" id="CHEBI:29103"/>
    </ligand>
</feature>
<comment type="caution">
    <text evidence="13">Lacks conserved residue(s) required for the propagation of feature annotation.</text>
</comment>
<evidence type="ECO:0000256" key="10">
    <source>
        <dbReference type="ARBA" id="ARBA00022842"/>
    </source>
</evidence>
<keyword evidence="5 13" id="KW-0808">Transferase</keyword>
<dbReference type="GO" id="GO:0004747">
    <property type="term" value="F:ribokinase activity"/>
    <property type="evidence" value="ECO:0007669"/>
    <property type="project" value="UniProtKB-UniRule"/>
</dbReference>
<dbReference type="FunFam" id="3.40.1190.20:FF:000010">
    <property type="entry name" value="Ribokinase"/>
    <property type="match status" value="1"/>
</dbReference>
<dbReference type="NCBIfam" id="TIGR02152">
    <property type="entry name" value="D_ribokin_bact"/>
    <property type="match status" value="1"/>
</dbReference>
<evidence type="ECO:0000256" key="3">
    <source>
        <dbReference type="ARBA" id="ARBA00016943"/>
    </source>
</evidence>
<dbReference type="PANTHER" id="PTHR10584:SF166">
    <property type="entry name" value="RIBOKINASE"/>
    <property type="match status" value="1"/>
</dbReference>
<evidence type="ECO:0000256" key="6">
    <source>
        <dbReference type="ARBA" id="ARBA00022723"/>
    </source>
</evidence>
<evidence type="ECO:0000256" key="7">
    <source>
        <dbReference type="ARBA" id="ARBA00022741"/>
    </source>
</evidence>
<accession>A0ABD0KNY6</accession>
<dbReference type="GO" id="GO:0005524">
    <property type="term" value="F:ATP binding"/>
    <property type="evidence" value="ECO:0007669"/>
    <property type="project" value="UniProtKB-UniRule"/>
</dbReference>
<feature type="active site" description="Proton acceptor" evidence="13">
    <location>
        <position position="253"/>
    </location>
</feature>
<evidence type="ECO:0000256" key="11">
    <source>
        <dbReference type="ARBA" id="ARBA00022958"/>
    </source>
</evidence>
<dbReference type="Pfam" id="PF00294">
    <property type="entry name" value="PfkB"/>
    <property type="match status" value="1"/>
</dbReference>
<comment type="subcellular location">
    <subcellularLocation>
        <location evidence="13">Cytoplasm</location>
    </subcellularLocation>
    <subcellularLocation>
        <location evidence="13">Nucleus</location>
    </subcellularLocation>
</comment>
<feature type="binding site" evidence="13">
    <location>
        <position position="253"/>
    </location>
    <ligand>
        <name>substrate</name>
    </ligand>
</feature>
<reference evidence="15 16" key="1">
    <citation type="journal article" date="2023" name="Sci. Data">
        <title>Genome assembly of the Korean intertidal mud-creeper Batillaria attramentaria.</title>
        <authorList>
            <person name="Patra A.K."/>
            <person name="Ho P.T."/>
            <person name="Jun S."/>
            <person name="Lee S.J."/>
            <person name="Kim Y."/>
            <person name="Won Y.J."/>
        </authorList>
    </citation>
    <scope>NUCLEOTIDE SEQUENCE [LARGE SCALE GENOMIC DNA]</scope>
    <source>
        <strain evidence="15">Wonlab-2016</strain>
    </source>
</reference>
<dbReference type="InterPro" id="IPR002173">
    <property type="entry name" value="Carboh/pur_kinase_PfkB_CS"/>
</dbReference>
<comment type="cofactor">
    <cofactor evidence="13">
        <name>Mg(2+)</name>
        <dbReference type="ChEBI" id="CHEBI:18420"/>
    </cofactor>
    <text evidence="13">Requires a divalent cation, most likely magnesium in vivo, as an electrophilic catalyst to aid phosphoryl group transfer. It is the chelate of the metal and the nucleotide that is the actual substrate.</text>
</comment>
<evidence type="ECO:0000256" key="13">
    <source>
        <dbReference type="HAMAP-Rule" id="MF_03215"/>
    </source>
</evidence>
<proteinExistence type="inferred from homology"/>
<name>A0ABD0KNY6_9CAEN</name>
<keyword evidence="11 13" id="KW-0630">Potassium</keyword>
<keyword evidence="4 13" id="KW-0963">Cytoplasm</keyword>
<comment type="activity regulation">
    <text evidence="13">Activated by a monovalent cation that binds near, but not in, the active site. The most likely occupant of the site in vivo is potassium. Ion binding induces a conformational change that may alter substrate affinity.</text>
</comment>
<comment type="subunit">
    <text evidence="13">Homodimer.</text>
</comment>
<dbReference type="GO" id="GO:0005737">
    <property type="term" value="C:cytoplasm"/>
    <property type="evidence" value="ECO:0007669"/>
    <property type="project" value="UniProtKB-SubCell"/>
</dbReference>
<organism evidence="15 16">
    <name type="scientific">Batillaria attramentaria</name>
    <dbReference type="NCBI Taxonomy" id="370345"/>
    <lineage>
        <taxon>Eukaryota</taxon>
        <taxon>Metazoa</taxon>
        <taxon>Spiralia</taxon>
        <taxon>Lophotrochozoa</taxon>
        <taxon>Mollusca</taxon>
        <taxon>Gastropoda</taxon>
        <taxon>Caenogastropoda</taxon>
        <taxon>Sorbeoconcha</taxon>
        <taxon>Cerithioidea</taxon>
        <taxon>Batillariidae</taxon>
        <taxon>Batillaria</taxon>
    </lineage>
</organism>
<feature type="binding site" evidence="13">
    <location>
        <begin position="252"/>
        <end position="253"/>
    </location>
    <ligand>
        <name>ATP</name>
        <dbReference type="ChEBI" id="CHEBI:30616"/>
    </ligand>
</feature>
<keyword evidence="12 13" id="KW-0119">Carbohydrate metabolism</keyword>
<dbReference type="Proteomes" id="UP001519460">
    <property type="component" value="Unassembled WGS sequence"/>
</dbReference>
<feature type="binding site" evidence="13">
    <location>
        <position position="290"/>
    </location>
    <ligand>
        <name>K(+)</name>
        <dbReference type="ChEBI" id="CHEBI:29103"/>
    </ligand>
</feature>
<dbReference type="AlphaFoldDB" id="A0ABD0KNY6"/>
<dbReference type="InterPro" id="IPR011611">
    <property type="entry name" value="PfkB_dom"/>
</dbReference>
<keyword evidence="13" id="KW-0539">Nucleus</keyword>
<evidence type="ECO:0000256" key="12">
    <source>
        <dbReference type="ARBA" id="ARBA00023277"/>
    </source>
</evidence>
<keyword evidence="9 13" id="KW-0067">ATP-binding</keyword>
<dbReference type="CDD" id="cd01174">
    <property type="entry name" value="ribokinase"/>
    <property type="match status" value="1"/>
</dbReference>
<dbReference type="EMBL" id="JACVVK020000148">
    <property type="protein sequence ID" value="KAK7488622.1"/>
    <property type="molecule type" value="Genomic_DNA"/>
</dbReference>
<feature type="binding site" evidence="13">
    <location>
        <begin position="38"/>
        <end position="42"/>
    </location>
    <ligand>
        <name>substrate</name>
    </ligand>
</feature>
<feature type="binding site" evidence="13">
    <location>
        <begin position="220"/>
        <end position="225"/>
    </location>
    <ligand>
        <name>ATP</name>
        <dbReference type="ChEBI" id="CHEBI:30616"/>
    </ligand>
</feature>
<dbReference type="Gene3D" id="3.40.1190.20">
    <property type="match status" value="1"/>
</dbReference>
<evidence type="ECO:0000256" key="1">
    <source>
        <dbReference type="ARBA" id="ARBA00005380"/>
    </source>
</evidence>
<comment type="similarity">
    <text evidence="13">Belongs to the carbohydrate kinase PfkB family. Ribokinase subfamily.</text>
</comment>
<protein>
    <recommendedName>
        <fullName evidence="3 13">Ribokinase</fullName>
        <shortName evidence="13">RK</shortName>
        <ecNumber evidence="2 13">2.7.1.15</ecNumber>
    </recommendedName>
</protein>
<feature type="binding site" evidence="13">
    <location>
        <position position="249"/>
    </location>
    <ligand>
        <name>K(+)</name>
        <dbReference type="ChEBI" id="CHEBI:29103"/>
    </ligand>
</feature>
<evidence type="ECO:0000256" key="9">
    <source>
        <dbReference type="ARBA" id="ARBA00022840"/>
    </source>
</evidence>
<dbReference type="PRINTS" id="PR00990">
    <property type="entry name" value="RIBOKINASE"/>
</dbReference>
<comment type="pathway">
    <text evidence="13">Carbohydrate metabolism; D-ribose degradation; D-ribose 5-phosphate from beta-D-ribopyranose: step 2/2.</text>
</comment>
<evidence type="ECO:0000313" key="15">
    <source>
        <dbReference type="EMBL" id="KAK7488622.1"/>
    </source>
</evidence>
<dbReference type="GO" id="GO:0046872">
    <property type="term" value="F:metal ion binding"/>
    <property type="evidence" value="ECO:0007669"/>
    <property type="project" value="UniProtKB-KW"/>
</dbReference>
<keyword evidence="16" id="KW-1185">Reference proteome</keyword>
<evidence type="ECO:0000256" key="5">
    <source>
        <dbReference type="ARBA" id="ARBA00022679"/>
    </source>
</evidence>
<feature type="binding site" evidence="13">
    <location>
        <position position="294"/>
    </location>
    <ligand>
        <name>K(+)</name>
        <dbReference type="ChEBI" id="CHEBI:29103"/>
    </ligand>
</feature>
<evidence type="ECO:0000256" key="8">
    <source>
        <dbReference type="ARBA" id="ARBA00022777"/>
    </source>
</evidence>
<dbReference type="GO" id="GO:0005634">
    <property type="term" value="C:nucleus"/>
    <property type="evidence" value="ECO:0007669"/>
    <property type="project" value="UniProtKB-SubCell"/>
</dbReference>
<evidence type="ECO:0000259" key="14">
    <source>
        <dbReference type="Pfam" id="PF00294"/>
    </source>
</evidence>
<comment type="catalytic activity">
    <reaction evidence="13">
        <text>D-ribose + ATP = D-ribose 5-phosphate + ADP + H(+)</text>
        <dbReference type="Rhea" id="RHEA:13697"/>
        <dbReference type="ChEBI" id="CHEBI:15378"/>
        <dbReference type="ChEBI" id="CHEBI:30616"/>
        <dbReference type="ChEBI" id="CHEBI:47013"/>
        <dbReference type="ChEBI" id="CHEBI:78346"/>
        <dbReference type="ChEBI" id="CHEBI:456216"/>
        <dbReference type="EC" id="2.7.1.15"/>
    </reaction>
</comment>
<keyword evidence="7 13" id="KW-0547">Nucleotide-binding</keyword>
<dbReference type="GO" id="GO:0019303">
    <property type="term" value="P:D-ribose catabolic process"/>
    <property type="evidence" value="ECO:0007669"/>
    <property type="project" value="UniProtKB-UniRule"/>
</dbReference>
<feature type="binding site" evidence="13">
    <location>
        <begin position="10"/>
        <end position="12"/>
    </location>
    <ligand>
        <name>substrate</name>
    </ligand>
</feature>
<keyword evidence="8 13" id="KW-0418">Kinase</keyword>
<dbReference type="InterPro" id="IPR002139">
    <property type="entry name" value="Ribo/fructo_kinase"/>
</dbReference>
<comment type="similarity">
    <text evidence="1">Belongs to the carbohydrate kinase pfkB family.</text>
</comment>
<dbReference type="PANTHER" id="PTHR10584">
    <property type="entry name" value="SUGAR KINASE"/>
    <property type="match status" value="1"/>
</dbReference>
<feature type="domain" description="Carbohydrate kinase PfkB" evidence="14">
    <location>
        <begin position="2"/>
        <end position="297"/>
    </location>
</feature>
<dbReference type="HAMAP" id="MF_01987">
    <property type="entry name" value="Ribokinase"/>
    <property type="match status" value="1"/>
</dbReference>
<dbReference type="InterPro" id="IPR011877">
    <property type="entry name" value="Ribokinase"/>
</dbReference>
<evidence type="ECO:0000313" key="16">
    <source>
        <dbReference type="Proteomes" id="UP001519460"/>
    </source>
</evidence>
<gene>
    <name evidence="15" type="ORF">BaRGS_00020075</name>
</gene>
<evidence type="ECO:0000256" key="4">
    <source>
        <dbReference type="ARBA" id="ARBA00022490"/>
    </source>
</evidence>
<evidence type="ECO:0000256" key="2">
    <source>
        <dbReference type="ARBA" id="ARBA00012035"/>
    </source>
</evidence>
<dbReference type="InterPro" id="IPR029056">
    <property type="entry name" value="Ribokinase-like"/>
</dbReference>
<dbReference type="PROSITE" id="PS00584">
    <property type="entry name" value="PFKB_KINASES_2"/>
    <property type="match status" value="1"/>
</dbReference>
<keyword evidence="6 13" id="KW-0479">Metal-binding</keyword>
<feature type="binding site" evidence="13">
    <location>
        <position position="285"/>
    </location>
    <ligand>
        <name>K(+)</name>
        <dbReference type="ChEBI" id="CHEBI:29103"/>
    </ligand>
</feature>
<comment type="caution">
    <text evidence="15">The sequence shown here is derived from an EMBL/GenBank/DDBJ whole genome shotgun (WGS) entry which is preliminary data.</text>
</comment>
<feature type="binding site" evidence="13">
    <location>
        <position position="139"/>
    </location>
    <ligand>
        <name>substrate</name>
    </ligand>
</feature>
<sequence>MDVVVVGSCMTDLVSYTPRQPKPGETVHGTKFLTGFGGKGANQCVMAAKLGAKTAMVAKLGKDSYGDNYMENFRTLGISADHVQQTDKAASGVAPITVSEDGQNSIVIVAGANLLLSEQDVAAAESVISKAKVVVCQLEVPPATSLAALKLAKSHKVCSIFNPAPAMEKLNPEFLVSCDILCANETETELLTGRAVSDVASAQEAARELHKKGCNTVIVTLGDKGSVVVSDNVDGLHVPVTPVKAVDTTGAGDAFIGALAYYKACMPSLSLTDCIKRASAIAAISCQFPGTQASFPTASQLQSELFTMT</sequence>
<keyword evidence="10 13" id="KW-0460">Magnesium</keyword>
<dbReference type="SUPFAM" id="SSF53613">
    <property type="entry name" value="Ribokinase-like"/>
    <property type="match status" value="1"/>
</dbReference>